<evidence type="ECO:0000259" key="1">
    <source>
        <dbReference type="Pfam" id="PF01494"/>
    </source>
</evidence>
<dbReference type="SUPFAM" id="SSF54373">
    <property type="entry name" value="FAD-linked reductases, C-terminal domain"/>
    <property type="match status" value="1"/>
</dbReference>
<comment type="caution">
    <text evidence="2">The sequence shown here is derived from an EMBL/GenBank/DDBJ whole genome shotgun (WGS) entry which is preliminary data.</text>
</comment>
<dbReference type="InterPro" id="IPR002938">
    <property type="entry name" value="FAD-bd"/>
</dbReference>
<feature type="domain" description="FAD-binding" evidence="1">
    <location>
        <begin position="317"/>
        <end position="377"/>
    </location>
</feature>
<sequence length="415" mass="45988">MEGRGGKAIVVGGSIAGLSCAHALVSARWDVAVIEKSTAPSTTPSRTCSRSPTGAGLGLDPQSQEILGRWISHSQLRLATFPLSLDLNIMTDSGCKRSKTLTRDGNFNFLAAHWADLHSLLYEALPPGLILWGHQFISFQTYEDKSTVRVTCRVAKTGEIVEIEGDLLVAADGCLSAIRQNFLPNFKLRYSGYCAWRGVLDFSGKENSDLIVGMREAYPELGNCLYFDLACNTHAVLYELKDKRLNWIWYVNQPEPKTECIQGTSVTMKVSKDALHSMHEEADKVWVSQLASLMQETTDPFINIIYDSDPLPRLQWEGKIVLIGDAAHPTTPHGLRSTNMSVVDAYVLGKCLERNGLEGLEKALEEYQTIRLPVVSEQVLHARKLGRAKQGLNLLGEMQLEQRGMPYFDGAPTYL</sequence>
<dbReference type="AlphaFoldDB" id="A0AAV8ENY2"/>
<keyword evidence="3" id="KW-1185">Reference proteome</keyword>
<proteinExistence type="predicted"/>
<dbReference type="Proteomes" id="UP001140206">
    <property type="component" value="Chromosome 3"/>
</dbReference>
<dbReference type="SUPFAM" id="SSF51905">
    <property type="entry name" value="FAD/NAD(P)-binding domain"/>
    <property type="match status" value="1"/>
</dbReference>
<dbReference type="InterPro" id="IPR053212">
    <property type="entry name" value="DHP_3-monooxygenase"/>
</dbReference>
<organism evidence="2 3">
    <name type="scientific">Rhynchospora pubera</name>
    <dbReference type="NCBI Taxonomy" id="906938"/>
    <lineage>
        <taxon>Eukaryota</taxon>
        <taxon>Viridiplantae</taxon>
        <taxon>Streptophyta</taxon>
        <taxon>Embryophyta</taxon>
        <taxon>Tracheophyta</taxon>
        <taxon>Spermatophyta</taxon>
        <taxon>Magnoliopsida</taxon>
        <taxon>Liliopsida</taxon>
        <taxon>Poales</taxon>
        <taxon>Cyperaceae</taxon>
        <taxon>Cyperoideae</taxon>
        <taxon>Rhynchosporeae</taxon>
        <taxon>Rhynchospora</taxon>
    </lineage>
</organism>
<evidence type="ECO:0000313" key="2">
    <source>
        <dbReference type="EMBL" id="KAJ4782299.1"/>
    </source>
</evidence>
<dbReference type="InterPro" id="IPR036188">
    <property type="entry name" value="FAD/NAD-bd_sf"/>
</dbReference>
<protein>
    <submittedName>
        <fullName evidence="2">6-hydroxynicotinate 3-monooxygenase</fullName>
    </submittedName>
</protein>
<dbReference type="PRINTS" id="PR00420">
    <property type="entry name" value="RNGMNOXGNASE"/>
</dbReference>
<accession>A0AAV8ENY2</accession>
<evidence type="ECO:0000313" key="3">
    <source>
        <dbReference type="Proteomes" id="UP001140206"/>
    </source>
</evidence>
<dbReference type="PANTHER" id="PTHR47469">
    <property type="entry name" value="MONOOXYGENASE-LIKE"/>
    <property type="match status" value="1"/>
</dbReference>
<dbReference type="Pfam" id="PF01494">
    <property type="entry name" value="FAD_binding_3"/>
    <property type="match status" value="1"/>
</dbReference>
<dbReference type="EMBL" id="JAMFTS010000003">
    <property type="protein sequence ID" value="KAJ4782299.1"/>
    <property type="molecule type" value="Genomic_DNA"/>
</dbReference>
<reference evidence="2" key="1">
    <citation type="submission" date="2022-08" db="EMBL/GenBank/DDBJ databases">
        <authorList>
            <person name="Marques A."/>
        </authorList>
    </citation>
    <scope>NUCLEOTIDE SEQUENCE</scope>
    <source>
        <strain evidence="2">RhyPub2mFocal</strain>
        <tissue evidence="2">Leaves</tissue>
    </source>
</reference>
<dbReference type="PROSITE" id="PS51257">
    <property type="entry name" value="PROKAR_LIPOPROTEIN"/>
    <property type="match status" value="1"/>
</dbReference>
<dbReference type="Pfam" id="PF13450">
    <property type="entry name" value="NAD_binding_8"/>
    <property type="match status" value="1"/>
</dbReference>
<gene>
    <name evidence="2" type="ORF">LUZ62_066556</name>
</gene>
<dbReference type="Gene3D" id="3.50.50.60">
    <property type="entry name" value="FAD/NAD(P)-binding domain"/>
    <property type="match status" value="1"/>
</dbReference>
<name>A0AAV8ENY2_9POAL</name>
<dbReference type="GO" id="GO:0071949">
    <property type="term" value="F:FAD binding"/>
    <property type="evidence" value="ECO:0007669"/>
    <property type="project" value="InterPro"/>
</dbReference>
<dbReference type="PANTHER" id="PTHR47469:SF2">
    <property type="entry name" value="OS06G0597600 PROTEIN"/>
    <property type="match status" value="1"/>
</dbReference>